<reference evidence="3 4" key="1">
    <citation type="journal article" date="2024" name="J. Plant Pathol.">
        <title>Sequence and assembly of the genome of Seiridium unicorne, isolate CBS 538.82, causal agent of cypress canker disease.</title>
        <authorList>
            <person name="Scali E."/>
            <person name="Rocca G.D."/>
            <person name="Danti R."/>
            <person name="Garbelotto M."/>
            <person name="Barberini S."/>
            <person name="Baroncelli R."/>
            <person name="Emiliani G."/>
        </authorList>
    </citation>
    <scope>NUCLEOTIDE SEQUENCE [LARGE SCALE GENOMIC DNA]</scope>
    <source>
        <strain evidence="3 4">BM-138-508</strain>
    </source>
</reference>
<sequence length="217" mass="23545">MRTTTLFPALVLLSGTVLSKTITYDCSSTPQICLNTCWAWYCAGHPKVLHGGLQSGKAANSGANRNKWGYSRNGWKIWQWGSNTSPDEYPLASSKEANDAQDGQTGGVYTSLRCVPPSEQQIQAGKTSGVGSASPGERIDFVLQNINKLPSGSPDWCAPYNRGSTTCKNDQHQFFFSAQGTFDLDAEDAQSKRDVQVTDVGNTKIIKVRNVAEPFTA</sequence>
<evidence type="ECO:0000313" key="4">
    <source>
        <dbReference type="Proteomes" id="UP001408356"/>
    </source>
</evidence>
<organism evidence="3 4">
    <name type="scientific">Seiridium unicorne</name>
    <dbReference type="NCBI Taxonomy" id="138068"/>
    <lineage>
        <taxon>Eukaryota</taxon>
        <taxon>Fungi</taxon>
        <taxon>Dikarya</taxon>
        <taxon>Ascomycota</taxon>
        <taxon>Pezizomycotina</taxon>
        <taxon>Sordariomycetes</taxon>
        <taxon>Xylariomycetidae</taxon>
        <taxon>Amphisphaeriales</taxon>
        <taxon>Sporocadaceae</taxon>
        <taxon>Seiridium</taxon>
    </lineage>
</organism>
<feature type="domain" description="Deoxyribonuclease NucA/NucB" evidence="2">
    <location>
        <begin position="37"/>
        <end position="131"/>
    </location>
</feature>
<feature type="signal peptide" evidence="1">
    <location>
        <begin position="1"/>
        <end position="19"/>
    </location>
</feature>
<keyword evidence="4" id="KW-1185">Reference proteome</keyword>
<evidence type="ECO:0000313" key="3">
    <source>
        <dbReference type="EMBL" id="KAK9424953.1"/>
    </source>
</evidence>
<keyword evidence="1" id="KW-0732">Signal</keyword>
<gene>
    <name evidence="3" type="ORF">SUNI508_13274</name>
</gene>
<comment type="caution">
    <text evidence="3">The sequence shown here is derived from an EMBL/GenBank/DDBJ whole genome shotgun (WGS) entry which is preliminary data.</text>
</comment>
<dbReference type="InterPro" id="IPR029476">
    <property type="entry name" value="DNase_NucA_NucB"/>
</dbReference>
<evidence type="ECO:0000259" key="2">
    <source>
        <dbReference type="Pfam" id="PF14040"/>
    </source>
</evidence>
<dbReference type="Proteomes" id="UP001408356">
    <property type="component" value="Unassembled WGS sequence"/>
</dbReference>
<feature type="chain" id="PRO_5046499684" description="Deoxyribonuclease NucA/NucB domain-containing protein" evidence="1">
    <location>
        <begin position="20"/>
        <end position="217"/>
    </location>
</feature>
<accession>A0ABR2VDH9</accession>
<dbReference type="EMBL" id="JARVKF010000026">
    <property type="protein sequence ID" value="KAK9424953.1"/>
    <property type="molecule type" value="Genomic_DNA"/>
</dbReference>
<dbReference type="Pfam" id="PF14040">
    <property type="entry name" value="DNase_NucA_NucB"/>
    <property type="match status" value="1"/>
</dbReference>
<protein>
    <recommendedName>
        <fullName evidence="2">Deoxyribonuclease NucA/NucB domain-containing protein</fullName>
    </recommendedName>
</protein>
<evidence type="ECO:0000256" key="1">
    <source>
        <dbReference type="SAM" id="SignalP"/>
    </source>
</evidence>
<proteinExistence type="predicted"/>
<name>A0ABR2VDH9_9PEZI</name>